<dbReference type="RefSeq" id="WP_119360167.1">
    <property type="nucleotide sequence ID" value="NZ_QWKZ01000043.1"/>
</dbReference>
<gene>
    <name evidence="3" type="primary">slpA_2</name>
    <name evidence="3" type="ORF">Mlute_01540</name>
</gene>
<name>A0A399ENT3_9DEIN</name>
<sequence length="922" mass="98649">MKRKLVVYLAGLLTVLGLGFGQAQFSDVPAGHWAKEAVERIAACGLITGFPDGTFRGNQNLTRYQAALIFQRLLNEIQQGGECVRGSGNGQGQGGLSEEDLTVIRNAVQELAAELAALGVRVSALEDNAATKDDIARLEAAIEELKAMRAQPEPAPGMDEAALADLADRVEAASVAADTALAQAQVLAERLDAVEGDVAALKTQIEADADSIRALNELAVLLNQDVLSLQDRVTAVEKQLAQLGEVDFEAFANREDVAAIQEFATALRADLVRLADRVSALDARVSGLDQRLSQVEGTRPSLTGSVTLRYGYNYTEGANYDIRRLYPNVWDDYTWDANDNGQTVDDADFNNGGDNRARVITTFTVARTPGSTAGFNFQEARIQLRWTQDGAPRLEDALPTVGFTQNVASGIPQVMVVSVKGNIDGQPFSIAYNRFNAFRFTNYFMSNADPNYTAGLGRGVKVDFSATKAPFSPTYTVVFGGTGDSNFVVGGNPSGVRDYFGIRSTVNLLGLTAGVNYAEYNVRDALNSGRAGFALDLNGKLFGLLGLEAEYVATKPVSVANWDFSNPNAVDQASVIKLSTSLGPVSIEANARAIDPQFKESGYNANNAGLSIDFQTSRDNKRPYDDDTRGFGVKGTLNLGFVSLTGQIDRNTDFFGTAASTQNTLAVDVNVPLFAGFSLAGFYYNVTDAGGALLPSGAVLDLDSKYGGRLSHDGKAANALIKDLNLFAEYRFIETTAAGDYDRTDLLFGAKYEGKIGPFGITPLIFFDSAGGSSSGSELKFGAQIKTDPFNLGFINPGFEGAYVSRSSNIGGASRGETYWYAGVSFSNFFFNGGTLAVKYASYSGTGLNAAAPTLGVEDHLYDHTTGYIYSDNTGAVNFTLTGLLVTYRYAGVGLDYHMGNLNTGGTDNRSYGFRISYSFSW</sequence>
<accession>A0A399ENT3</accession>
<dbReference type="AlphaFoldDB" id="A0A399ENT3"/>
<dbReference type="PROSITE" id="PS51272">
    <property type="entry name" value="SLH"/>
    <property type="match status" value="1"/>
</dbReference>
<comment type="caution">
    <text evidence="3">The sequence shown here is derived from an EMBL/GenBank/DDBJ whole genome shotgun (WGS) entry which is preliminary data.</text>
</comment>
<dbReference type="PANTHER" id="PTHR43308">
    <property type="entry name" value="OUTER MEMBRANE PROTEIN ALPHA-RELATED"/>
    <property type="match status" value="1"/>
</dbReference>
<proteinExistence type="predicted"/>
<keyword evidence="4" id="KW-1185">Reference proteome</keyword>
<dbReference type="PANTHER" id="PTHR43308:SF1">
    <property type="entry name" value="OUTER MEMBRANE PROTEIN ALPHA"/>
    <property type="match status" value="1"/>
</dbReference>
<organism evidence="3 4">
    <name type="scientific">Meiothermus luteus</name>
    <dbReference type="NCBI Taxonomy" id="2026184"/>
    <lineage>
        <taxon>Bacteria</taxon>
        <taxon>Thermotogati</taxon>
        <taxon>Deinococcota</taxon>
        <taxon>Deinococci</taxon>
        <taxon>Thermales</taxon>
        <taxon>Thermaceae</taxon>
        <taxon>Meiothermus</taxon>
    </lineage>
</organism>
<dbReference type="InterPro" id="IPR001119">
    <property type="entry name" value="SLH_dom"/>
</dbReference>
<protein>
    <submittedName>
        <fullName evidence="3">S-layer protein SlpA</fullName>
    </submittedName>
</protein>
<dbReference type="InterPro" id="IPR051465">
    <property type="entry name" value="Cell_Envelope_Struct_Comp"/>
</dbReference>
<dbReference type="EMBL" id="QWKZ01000043">
    <property type="protein sequence ID" value="RIH85545.1"/>
    <property type="molecule type" value="Genomic_DNA"/>
</dbReference>
<evidence type="ECO:0000256" key="1">
    <source>
        <dbReference type="SAM" id="Coils"/>
    </source>
</evidence>
<evidence type="ECO:0000313" key="3">
    <source>
        <dbReference type="EMBL" id="RIH85545.1"/>
    </source>
</evidence>
<feature type="domain" description="SLH" evidence="2">
    <location>
        <begin position="21"/>
        <end position="84"/>
    </location>
</feature>
<keyword evidence="1" id="KW-0175">Coiled coil</keyword>
<reference evidence="3 4" key="1">
    <citation type="submission" date="2018-08" db="EMBL/GenBank/DDBJ databases">
        <title>Meiothermus luteus KCTC 52599 genome sequencing project.</title>
        <authorList>
            <person name="Da Costa M.S."/>
            <person name="Albuquerque L."/>
            <person name="Raposo P."/>
            <person name="Froufe H.J.C."/>
            <person name="Barroso C.S."/>
            <person name="Egas C."/>
        </authorList>
    </citation>
    <scope>NUCLEOTIDE SEQUENCE [LARGE SCALE GENOMIC DNA]</scope>
    <source>
        <strain evidence="3 4">KCTC 52599</strain>
    </source>
</reference>
<evidence type="ECO:0000313" key="4">
    <source>
        <dbReference type="Proteomes" id="UP000265800"/>
    </source>
</evidence>
<dbReference type="Proteomes" id="UP000265800">
    <property type="component" value="Unassembled WGS sequence"/>
</dbReference>
<dbReference type="OrthoDB" id="5845122at2"/>
<dbReference type="Pfam" id="PF21620">
    <property type="entry name" value="SlpA_C"/>
    <property type="match status" value="1"/>
</dbReference>
<dbReference type="Pfam" id="PF00395">
    <property type="entry name" value="SLH"/>
    <property type="match status" value="1"/>
</dbReference>
<dbReference type="InterPro" id="IPR048736">
    <property type="entry name" value="SlpA_C"/>
</dbReference>
<feature type="coiled-coil region" evidence="1">
    <location>
        <begin position="108"/>
        <end position="148"/>
    </location>
</feature>
<evidence type="ECO:0000259" key="2">
    <source>
        <dbReference type="PROSITE" id="PS51272"/>
    </source>
</evidence>